<sequence>MLVSSDKVASGNKSLFIDNSNVKVAPTFGNNAEVGNYIDVNGVKLYYEVYGEGEPLLLLHGNNSSMAAFYKQFDDLGKKYKIIGLDSRGQGKSTPDNTPLTYELMADDVNTFLDKLELKNVNVLGWSDGGNIAVILAAQHPDKVKKMAIMGTVLYNDETSVFSEVNDLLHQQVKAMEDRGVAKDNMDYRLKMLLLNEPHIKPDALLNIKAPTLVMAGEHDVVKEAHTKLIAKKIPDSKLVIFKGGDHEAPTKITELFNKTVLDYFD</sequence>
<dbReference type="InterPro" id="IPR029058">
    <property type="entry name" value="AB_hydrolase_fold"/>
</dbReference>
<comment type="caution">
    <text evidence="2">The sequence shown here is derived from an EMBL/GenBank/DDBJ whole genome shotgun (WGS) entry which is preliminary data.</text>
</comment>
<proteinExistence type="predicted"/>
<evidence type="ECO:0000313" key="3">
    <source>
        <dbReference type="Proteomes" id="UP000037755"/>
    </source>
</evidence>
<name>A0A0M8MCB3_9FLAO</name>
<dbReference type="Proteomes" id="UP000037755">
    <property type="component" value="Unassembled WGS sequence"/>
</dbReference>
<accession>A0A0M8MCB3</accession>
<dbReference type="AlphaFoldDB" id="A0A0M8MCB3"/>
<protein>
    <recommendedName>
        <fullName evidence="1">AB hydrolase-1 domain-containing protein</fullName>
    </recommendedName>
</protein>
<reference evidence="2 3" key="1">
    <citation type="submission" date="2015-08" db="EMBL/GenBank/DDBJ databases">
        <title>Whole genome sequence of Flavobacterium akiainvivens IK-1T, from decaying Wikstroemia oahuensis, an endemic Hawaiian shrub.</title>
        <authorList>
            <person name="Wan X."/>
            <person name="Hou S."/>
            <person name="Saito J."/>
            <person name="Donachie S."/>
        </authorList>
    </citation>
    <scope>NUCLEOTIDE SEQUENCE [LARGE SCALE GENOMIC DNA]</scope>
    <source>
        <strain evidence="2 3">IK-1</strain>
    </source>
</reference>
<gene>
    <name evidence="2" type="ORF">AM493_05785</name>
</gene>
<dbReference type="SUPFAM" id="SSF53474">
    <property type="entry name" value="alpha/beta-Hydrolases"/>
    <property type="match status" value="1"/>
</dbReference>
<dbReference type="EMBL" id="LIYD01000005">
    <property type="protein sequence ID" value="KOS08223.1"/>
    <property type="molecule type" value="Genomic_DNA"/>
</dbReference>
<dbReference type="PANTHER" id="PTHR46331:SF2">
    <property type="entry name" value="VALACYCLOVIR HYDROLASE"/>
    <property type="match status" value="1"/>
</dbReference>
<dbReference type="InterPro" id="IPR000073">
    <property type="entry name" value="AB_hydrolase_1"/>
</dbReference>
<keyword evidence="3" id="KW-1185">Reference proteome</keyword>
<dbReference type="Gene3D" id="3.40.50.1820">
    <property type="entry name" value="alpha/beta hydrolase"/>
    <property type="match status" value="1"/>
</dbReference>
<organism evidence="2 3">
    <name type="scientific">Flavobacterium akiainvivens</name>
    <dbReference type="NCBI Taxonomy" id="1202724"/>
    <lineage>
        <taxon>Bacteria</taxon>
        <taxon>Pseudomonadati</taxon>
        <taxon>Bacteroidota</taxon>
        <taxon>Flavobacteriia</taxon>
        <taxon>Flavobacteriales</taxon>
        <taxon>Flavobacteriaceae</taxon>
        <taxon>Flavobacterium</taxon>
    </lineage>
</organism>
<dbReference type="PRINTS" id="PR00111">
    <property type="entry name" value="ABHYDROLASE"/>
</dbReference>
<dbReference type="PATRIC" id="fig|1202724.3.peg.1198"/>
<dbReference type="STRING" id="1202724.AM493_05785"/>
<feature type="domain" description="AB hydrolase-1" evidence="1">
    <location>
        <begin position="55"/>
        <end position="174"/>
    </location>
</feature>
<evidence type="ECO:0000259" key="1">
    <source>
        <dbReference type="Pfam" id="PF00561"/>
    </source>
</evidence>
<dbReference type="Pfam" id="PF00561">
    <property type="entry name" value="Abhydrolase_1"/>
    <property type="match status" value="1"/>
</dbReference>
<dbReference type="PANTHER" id="PTHR46331">
    <property type="entry name" value="VALACYCLOVIR HYDROLASE"/>
    <property type="match status" value="1"/>
</dbReference>
<evidence type="ECO:0000313" key="2">
    <source>
        <dbReference type="EMBL" id="KOS08223.1"/>
    </source>
</evidence>
<dbReference type="GO" id="GO:0017171">
    <property type="term" value="F:serine hydrolase activity"/>
    <property type="evidence" value="ECO:0007669"/>
    <property type="project" value="TreeGrafter"/>
</dbReference>